<proteinExistence type="predicted"/>
<dbReference type="Proteomes" id="UP000076842">
    <property type="component" value="Unassembled WGS sequence"/>
</dbReference>
<dbReference type="STRING" id="1353952.A0A166JEI7"/>
<keyword evidence="2" id="KW-1185">Reference proteome</keyword>
<sequence length="263" mass="29482">HEPFTVTLKYGQDTPVPEDYDEWEKMKTSWDTQYDVEKIGRFVCAVAVNQSVYDGSKECAAVCNYDVMKKQFGTRQGGGDGASFYPLAFTTTACNIQANGLPAMFQEELEQINNAARRHTKDKEGNITQGKDPFECIKWQAYSAQKTVFRNSKAEHDISLGREGAVLAMCGIGGQTVINKVTEELRDLRTSSSFKKTQSRIENYAGGTGVRSEMELVIHPHHLPKKNRTGAYFVSTLLKRMTSVYWQTKGEQFQAALIVLRPG</sequence>
<protein>
    <submittedName>
        <fullName evidence="1">Uncharacterized protein</fullName>
    </submittedName>
</protein>
<name>A0A166JEI7_9BASI</name>
<dbReference type="InParanoid" id="A0A166JEI7"/>
<evidence type="ECO:0000313" key="1">
    <source>
        <dbReference type="EMBL" id="KZT44649.1"/>
    </source>
</evidence>
<feature type="non-terminal residue" evidence="1">
    <location>
        <position position="263"/>
    </location>
</feature>
<organism evidence="1 2">
    <name type="scientific">Calocera cornea HHB12733</name>
    <dbReference type="NCBI Taxonomy" id="1353952"/>
    <lineage>
        <taxon>Eukaryota</taxon>
        <taxon>Fungi</taxon>
        <taxon>Dikarya</taxon>
        <taxon>Basidiomycota</taxon>
        <taxon>Agaricomycotina</taxon>
        <taxon>Dacrymycetes</taxon>
        <taxon>Dacrymycetales</taxon>
        <taxon>Dacrymycetaceae</taxon>
        <taxon>Calocera</taxon>
    </lineage>
</organism>
<accession>A0A166JEI7</accession>
<evidence type="ECO:0000313" key="2">
    <source>
        <dbReference type="Proteomes" id="UP000076842"/>
    </source>
</evidence>
<feature type="non-terminal residue" evidence="1">
    <location>
        <position position="1"/>
    </location>
</feature>
<dbReference type="EMBL" id="KV424458">
    <property type="protein sequence ID" value="KZT44649.1"/>
    <property type="molecule type" value="Genomic_DNA"/>
</dbReference>
<gene>
    <name evidence="1" type="ORF">CALCODRAFT_513676</name>
</gene>
<reference evidence="1 2" key="1">
    <citation type="journal article" date="2016" name="Mol. Biol. Evol.">
        <title>Comparative Genomics of Early-Diverging Mushroom-Forming Fungi Provides Insights into the Origins of Lignocellulose Decay Capabilities.</title>
        <authorList>
            <person name="Nagy L.G."/>
            <person name="Riley R."/>
            <person name="Tritt A."/>
            <person name="Adam C."/>
            <person name="Daum C."/>
            <person name="Floudas D."/>
            <person name="Sun H."/>
            <person name="Yadav J.S."/>
            <person name="Pangilinan J."/>
            <person name="Larsson K.H."/>
            <person name="Matsuura K."/>
            <person name="Barry K."/>
            <person name="Labutti K."/>
            <person name="Kuo R."/>
            <person name="Ohm R.A."/>
            <person name="Bhattacharya S.S."/>
            <person name="Shirouzu T."/>
            <person name="Yoshinaga Y."/>
            <person name="Martin F.M."/>
            <person name="Grigoriev I.V."/>
            <person name="Hibbett D.S."/>
        </authorList>
    </citation>
    <scope>NUCLEOTIDE SEQUENCE [LARGE SCALE GENOMIC DNA]</scope>
    <source>
        <strain evidence="1 2">HHB12733</strain>
    </source>
</reference>
<dbReference type="AlphaFoldDB" id="A0A166JEI7"/>